<accession>X1E264</accession>
<dbReference type="EMBL" id="BART01025593">
    <property type="protein sequence ID" value="GAH02758.1"/>
    <property type="molecule type" value="Genomic_DNA"/>
</dbReference>
<name>X1E264_9ZZZZ</name>
<proteinExistence type="predicted"/>
<evidence type="ECO:0000313" key="1">
    <source>
        <dbReference type="EMBL" id="GAH02758.1"/>
    </source>
</evidence>
<gene>
    <name evidence="1" type="ORF">S01H4_45905</name>
</gene>
<reference evidence="1" key="1">
    <citation type="journal article" date="2014" name="Front. Microbiol.">
        <title>High frequency of phylogenetically diverse reductive dehalogenase-homologous genes in deep subseafloor sedimentary metagenomes.</title>
        <authorList>
            <person name="Kawai M."/>
            <person name="Futagami T."/>
            <person name="Toyoda A."/>
            <person name="Takaki Y."/>
            <person name="Nishi S."/>
            <person name="Hori S."/>
            <person name="Arai W."/>
            <person name="Tsubouchi T."/>
            <person name="Morono Y."/>
            <person name="Uchiyama I."/>
            <person name="Ito T."/>
            <person name="Fujiyama A."/>
            <person name="Inagaki F."/>
            <person name="Takami H."/>
        </authorList>
    </citation>
    <scope>NUCLEOTIDE SEQUENCE</scope>
    <source>
        <strain evidence="1">Expedition CK06-06</strain>
    </source>
</reference>
<comment type="caution">
    <text evidence="1">The sequence shown here is derived from an EMBL/GenBank/DDBJ whole genome shotgun (WGS) entry which is preliminary data.</text>
</comment>
<protein>
    <submittedName>
        <fullName evidence="1">Uncharacterized protein</fullName>
    </submittedName>
</protein>
<feature type="non-terminal residue" evidence="1">
    <location>
        <position position="1"/>
    </location>
</feature>
<sequence length="57" mass="6280">VPDIAVDKFIPGIFFHILEVIQVAGIGELVEIDDLAVQVIIQHEVDEIAPYKTSPPQ</sequence>
<dbReference type="AlphaFoldDB" id="X1E264"/>
<organism evidence="1">
    <name type="scientific">marine sediment metagenome</name>
    <dbReference type="NCBI Taxonomy" id="412755"/>
    <lineage>
        <taxon>unclassified sequences</taxon>
        <taxon>metagenomes</taxon>
        <taxon>ecological metagenomes</taxon>
    </lineage>
</organism>